<organism evidence="13">
    <name type="scientific">freshwater metagenome</name>
    <dbReference type="NCBI Taxonomy" id="449393"/>
    <lineage>
        <taxon>unclassified sequences</taxon>
        <taxon>metagenomes</taxon>
        <taxon>ecological metagenomes</taxon>
    </lineage>
</organism>
<evidence type="ECO:0000256" key="10">
    <source>
        <dbReference type="ARBA" id="ARBA00023134"/>
    </source>
</evidence>
<evidence type="ECO:0000256" key="7">
    <source>
        <dbReference type="ARBA" id="ARBA00022679"/>
    </source>
</evidence>
<dbReference type="InterPro" id="IPR005765">
    <property type="entry name" value="UPRT"/>
</dbReference>
<keyword evidence="10" id="KW-0342">GTP-binding</keyword>
<dbReference type="PANTHER" id="PTHR32315">
    <property type="entry name" value="ADENINE PHOSPHORIBOSYLTRANSFERASE"/>
    <property type="match status" value="1"/>
</dbReference>
<keyword evidence="6" id="KW-0328">Glycosyltransferase</keyword>
<dbReference type="GO" id="GO:0005525">
    <property type="term" value="F:GTP binding"/>
    <property type="evidence" value="ECO:0007669"/>
    <property type="project" value="UniProtKB-KW"/>
</dbReference>
<dbReference type="SUPFAM" id="SSF53271">
    <property type="entry name" value="PRTase-like"/>
    <property type="match status" value="1"/>
</dbReference>
<evidence type="ECO:0000256" key="4">
    <source>
        <dbReference type="ARBA" id="ARBA00011894"/>
    </source>
</evidence>
<evidence type="ECO:0000256" key="11">
    <source>
        <dbReference type="ARBA" id="ARBA00031082"/>
    </source>
</evidence>
<keyword evidence="7" id="KW-0808">Transferase</keyword>
<dbReference type="FunFam" id="3.40.50.2020:FF:000003">
    <property type="entry name" value="Uracil phosphoribosyltransferase"/>
    <property type="match status" value="1"/>
</dbReference>
<evidence type="ECO:0000256" key="9">
    <source>
        <dbReference type="ARBA" id="ARBA00022842"/>
    </source>
</evidence>
<evidence type="ECO:0000313" key="13">
    <source>
        <dbReference type="EMBL" id="CAB4925207.1"/>
    </source>
</evidence>
<dbReference type="EMBL" id="CAFBNB010000057">
    <property type="protein sequence ID" value="CAB4925207.1"/>
    <property type="molecule type" value="Genomic_DNA"/>
</dbReference>
<dbReference type="GO" id="GO:0005737">
    <property type="term" value="C:cytoplasm"/>
    <property type="evidence" value="ECO:0007669"/>
    <property type="project" value="UniProtKB-ARBA"/>
</dbReference>
<evidence type="ECO:0000256" key="3">
    <source>
        <dbReference type="ARBA" id="ARBA00009516"/>
    </source>
</evidence>
<dbReference type="NCBIfam" id="TIGR01091">
    <property type="entry name" value="upp"/>
    <property type="match status" value="1"/>
</dbReference>
<proteinExistence type="inferred from homology"/>
<comment type="similarity">
    <text evidence="3">Belongs to the UPRTase family.</text>
</comment>
<evidence type="ECO:0000256" key="1">
    <source>
        <dbReference type="ARBA" id="ARBA00001946"/>
    </source>
</evidence>
<dbReference type="NCBIfam" id="NF001097">
    <property type="entry name" value="PRK00129.1"/>
    <property type="match status" value="1"/>
</dbReference>
<dbReference type="EC" id="2.4.2.9" evidence="4"/>
<evidence type="ECO:0000259" key="12">
    <source>
        <dbReference type="Pfam" id="PF14681"/>
    </source>
</evidence>
<feature type="domain" description="Phosphoribosyltransferase" evidence="12">
    <location>
        <begin position="5"/>
        <end position="210"/>
    </location>
</feature>
<sequence>MRTLVIDHPLVAHKLGRLRAEDTSSATFRLLAEELVTLLAYEATRTLLVKPVEITTPVAPCTVQEMADPKPLVVPILRAGLGMLNGMVKLMPTAEVGFLGMVRDETSLTATTYADRLPHNLAHRQVFVLDPMLATGGTLIAAIDLLLERGARDVTAICLLAAPEGIARLEAAYGDRDVDVTVVTAAVDSHLNEKGYIVPGLGDAGDRLYGVAE</sequence>
<dbReference type="InterPro" id="IPR029057">
    <property type="entry name" value="PRTase-like"/>
</dbReference>
<dbReference type="GO" id="GO:0044206">
    <property type="term" value="P:UMP salvage"/>
    <property type="evidence" value="ECO:0007669"/>
    <property type="project" value="UniProtKB-UniPathway"/>
</dbReference>
<comment type="pathway">
    <text evidence="2">Pyrimidine metabolism; UMP biosynthesis via salvage pathway; UMP from uracil: step 1/1.</text>
</comment>
<dbReference type="GO" id="GO:0006223">
    <property type="term" value="P:uracil salvage"/>
    <property type="evidence" value="ECO:0007669"/>
    <property type="project" value="InterPro"/>
</dbReference>
<reference evidence="13" key="1">
    <citation type="submission" date="2020-05" db="EMBL/GenBank/DDBJ databases">
        <authorList>
            <person name="Chiriac C."/>
            <person name="Salcher M."/>
            <person name="Ghai R."/>
            <person name="Kavagutti S V."/>
        </authorList>
    </citation>
    <scope>NUCLEOTIDE SEQUENCE</scope>
</reference>
<evidence type="ECO:0000256" key="5">
    <source>
        <dbReference type="ARBA" id="ARBA00022533"/>
    </source>
</evidence>
<gene>
    <name evidence="13" type="ORF">UFOPK3720_00435</name>
</gene>
<keyword evidence="8" id="KW-0547">Nucleotide-binding</keyword>
<protein>
    <recommendedName>
        <fullName evidence="4">uracil phosphoribosyltransferase</fullName>
        <ecNumber evidence="4">2.4.2.9</ecNumber>
    </recommendedName>
    <alternativeName>
        <fullName evidence="11">UMP pyrophosphorylase</fullName>
    </alternativeName>
</protein>
<dbReference type="GO" id="GO:0004845">
    <property type="term" value="F:uracil phosphoribosyltransferase activity"/>
    <property type="evidence" value="ECO:0007669"/>
    <property type="project" value="UniProtKB-EC"/>
</dbReference>
<name>A0A6J7I3L4_9ZZZZ</name>
<comment type="cofactor">
    <cofactor evidence="1">
        <name>Mg(2+)</name>
        <dbReference type="ChEBI" id="CHEBI:18420"/>
    </cofactor>
</comment>
<dbReference type="CDD" id="cd06223">
    <property type="entry name" value="PRTases_typeI"/>
    <property type="match status" value="1"/>
</dbReference>
<dbReference type="InterPro" id="IPR034332">
    <property type="entry name" value="Upp_B"/>
</dbReference>
<dbReference type="AlphaFoldDB" id="A0A6J7I3L4"/>
<dbReference type="PANTHER" id="PTHR32315:SF4">
    <property type="entry name" value="URACIL PHOSPHORIBOSYLTRANSFERASE, CHLOROPLASTIC"/>
    <property type="match status" value="1"/>
</dbReference>
<keyword evidence="5" id="KW-0021">Allosteric enzyme</keyword>
<evidence type="ECO:0000256" key="2">
    <source>
        <dbReference type="ARBA" id="ARBA00005180"/>
    </source>
</evidence>
<accession>A0A6J7I3L4</accession>
<dbReference type="UniPathway" id="UPA00574">
    <property type="reaction ID" value="UER00636"/>
</dbReference>
<dbReference type="HAMAP" id="MF_01218_B">
    <property type="entry name" value="Upp_B"/>
    <property type="match status" value="1"/>
</dbReference>
<dbReference type="InterPro" id="IPR000836">
    <property type="entry name" value="PRTase_dom"/>
</dbReference>
<evidence type="ECO:0000256" key="8">
    <source>
        <dbReference type="ARBA" id="ARBA00022741"/>
    </source>
</evidence>
<dbReference type="InterPro" id="IPR050054">
    <property type="entry name" value="UPRTase/APRTase"/>
</dbReference>
<dbReference type="Gene3D" id="3.40.50.2020">
    <property type="match status" value="1"/>
</dbReference>
<keyword evidence="9" id="KW-0460">Magnesium</keyword>
<evidence type="ECO:0000256" key="6">
    <source>
        <dbReference type="ARBA" id="ARBA00022676"/>
    </source>
</evidence>
<dbReference type="Pfam" id="PF14681">
    <property type="entry name" value="UPRTase"/>
    <property type="match status" value="1"/>
</dbReference>